<evidence type="ECO:0000256" key="1">
    <source>
        <dbReference type="SAM" id="SignalP"/>
    </source>
</evidence>
<dbReference type="Proteomes" id="UP000325315">
    <property type="component" value="Unassembled WGS sequence"/>
</dbReference>
<comment type="caution">
    <text evidence="2">The sequence shown here is derived from an EMBL/GenBank/DDBJ whole genome shotgun (WGS) entry which is preliminary data.</text>
</comment>
<dbReference type="EMBL" id="SMMG02000002">
    <property type="protein sequence ID" value="KAA3484582.1"/>
    <property type="molecule type" value="Genomic_DNA"/>
</dbReference>
<gene>
    <name evidence="2" type="ORF">EPI10_006657</name>
</gene>
<feature type="signal peptide" evidence="1">
    <location>
        <begin position="1"/>
        <end position="18"/>
    </location>
</feature>
<dbReference type="PANTHER" id="PTHR45835">
    <property type="entry name" value="YALI0A06105P"/>
    <property type="match status" value="1"/>
</dbReference>
<dbReference type="OrthoDB" id="1938712at2759"/>
<proteinExistence type="predicted"/>
<organism evidence="2 3">
    <name type="scientific">Gossypium australe</name>
    <dbReference type="NCBI Taxonomy" id="47621"/>
    <lineage>
        <taxon>Eukaryota</taxon>
        <taxon>Viridiplantae</taxon>
        <taxon>Streptophyta</taxon>
        <taxon>Embryophyta</taxon>
        <taxon>Tracheophyta</taxon>
        <taxon>Spermatophyta</taxon>
        <taxon>Magnoliopsida</taxon>
        <taxon>eudicotyledons</taxon>
        <taxon>Gunneridae</taxon>
        <taxon>Pentapetalae</taxon>
        <taxon>rosids</taxon>
        <taxon>malvids</taxon>
        <taxon>Malvales</taxon>
        <taxon>Malvaceae</taxon>
        <taxon>Malvoideae</taxon>
        <taxon>Gossypium</taxon>
    </lineage>
</organism>
<accession>A0A5B6WUQ7</accession>
<evidence type="ECO:0000313" key="2">
    <source>
        <dbReference type="EMBL" id="KAA3484582.1"/>
    </source>
</evidence>
<sequence length="107" mass="12677">MISLRNSRLILMVRYVFATDVLVAKTEMRYFRVRGKMFGFSEVKVKHQVLSGLLQPIMIPKWKWERVTIDFVSGLPVTLRKKDSIWAIVNRLKKSTHFISVRIYYSL</sequence>
<name>A0A5B6WUQ7_9ROSI</name>
<dbReference type="AlphaFoldDB" id="A0A5B6WUQ7"/>
<reference evidence="2" key="1">
    <citation type="submission" date="2019-08" db="EMBL/GenBank/DDBJ databases">
        <authorList>
            <person name="Liu F."/>
        </authorList>
    </citation>
    <scope>NUCLEOTIDE SEQUENCE [LARGE SCALE GENOMIC DNA]</scope>
    <source>
        <strain evidence="2">PA1801</strain>
        <tissue evidence="2">Leaf</tissue>
    </source>
</reference>
<evidence type="ECO:0000313" key="3">
    <source>
        <dbReference type="Proteomes" id="UP000325315"/>
    </source>
</evidence>
<feature type="chain" id="PRO_5022784952" evidence="1">
    <location>
        <begin position="19"/>
        <end position="107"/>
    </location>
</feature>
<dbReference type="PANTHER" id="PTHR45835:SF99">
    <property type="entry name" value="CHROMO DOMAIN-CONTAINING PROTEIN-RELATED"/>
    <property type="match status" value="1"/>
</dbReference>
<protein>
    <submittedName>
        <fullName evidence="2">Integrase</fullName>
    </submittedName>
</protein>
<keyword evidence="3" id="KW-1185">Reference proteome</keyword>
<keyword evidence="1" id="KW-0732">Signal</keyword>